<feature type="domain" description="RagB/SusD" evidence="6">
    <location>
        <begin position="315"/>
        <end position="582"/>
    </location>
</feature>
<dbReference type="PROSITE" id="PS51257">
    <property type="entry name" value="PROKAR_LIPOPROTEIN"/>
    <property type="match status" value="1"/>
</dbReference>
<protein>
    <recommendedName>
        <fullName evidence="6">RagB/SusD domain-containing protein</fullName>
    </recommendedName>
</protein>
<gene>
    <name evidence="7" type="ORF">GGR27_001810</name>
</gene>
<dbReference type="EMBL" id="JAATJH010000002">
    <property type="protein sequence ID" value="NJC26311.1"/>
    <property type="molecule type" value="Genomic_DNA"/>
</dbReference>
<keyword evidence="8" id="KW-1185">Reference proteome</keyword>
<accession>A0ABX0XAL4</accession>
<dbReference type="InterPro" id="IPR011990">
    <property type="entry name" value="TPR-like_helical_dom_sf"/>
</dbReference>
<evidence type="ECO:0000313" key="8">
    <source>
        <dbReference type="Proteomes" id="UP000770785"/>
    </source>
</evidence>
<evidence type="ECO:0000259" key="6">
    <source>
        <dbReference type="Pfam" id="PF07980"/>
    </source>
</evidence>
<evidence type="ECO:0000256" key="5">
    <source>
        <dbReference type="ARBA" id="ARBA00023237"/>
    </source>
</evidence>
<dbReference type="InterPro" id="IPR012944">
    <property type="entry name" value="SusD_RagB_dom"/>
</dbReference>
<evidence type="ECO:0000313" key="7">
    <source>
        <dbReference type="EMBL" id="NJC26311.1"/>
    </source>
</evidence>
<evidence type="ECO:0000256" key="3">
    <source>
        <dbReference type="ARBA" id="ARBA00022729"/>
    </source>
</evidence>
<proteinExistence type="inferred from homology"/>
<evidence type="ECO:0000256" key="1">
    <source>
        <dbReference type="ARBA" id="ARBA00004442"/>
    </source>
</evidence>
<name>A0ABX0XAL4_9BACT</name>
<dbReference type="Gene3D" id="1.25.40.390">
    <property type="match status" value="1"/>
</dbReference>
<comment type="subcellular location">
    <subcellularLocation>
        <location evidence="1">Cell outer membrane</location>
    </subcellularLocation>
</comment>
<dbReference type="Proteomes" id="UP000770785">
    <property type="component" value="Unassembled WGS sequence"/>
</dbReference>
<evidence type="ECO:0000256" key="2">
    <source>
        <dbReference type="ARBA" id="ARBA00006275"/>
    </source>
</evidence>
<comment type="caution">
    <text evidence="7">The sequence shown here is derived from an EMBL/GenBank/DDBJ whole genome shotgun (WGS) entry which is preliminary data.</text>
</comment>
<organism evidence="7 8">
    <name type="scientific">Neolewinella antarctica</name>
    <dbReference type="NCBI Taxonomy" id="442734"/>
    <lineage>
        <taxon>Bacteria</taxon>
        <taxon>Pseudomonadati</taxon>
        <taxon>Bacteroidota</taxon>
        <taxon>Saprospiria</taxon>
        <taxon>Saprospirales</taxon>
        <taxon>Lewinellaceae</taxon>
        <taxon>Neolewinella</taxon>
    </lineage>
</organism>
<reference evidence="7 8" key="1">
    <citation type="submission" date="2020-03" db="EMBL/GenBank/DDBJ databases">
        <title>Genomic Encyclopedia of Type Strains, Phase IV (KMG-IV): sequencing the most valuable type-strain genomes for metagenomic binning, comparative biology and taxonomic classification.</title>
        <authorList>
            <person name="Goeker M."/>
        </authorList>
    </citation>
    <scope>NUCLEOTIDE SEQUENCE [LARGE SCALE GENOMIC DNA]</scope>
    <source>
        <strain evidence="7 8">DSM 105096</strain>
    </source>
</reference>
<dbReference type="SUPFAM" id="SSF48452">
    <property type="entry name" value="TPR-like"/>
    <property type="match status" value="1"/>
</dbReference>
<keyword evidence="5" id="KW-0998">Cell outer membrane</keyword>
<dbReference type="Pfam" id="PF07980">
    <property type="entry name" value="SusD_RagB"/>
    <property type="match status" value="1"/>
</dbReference>
<keyword evidence="4" id="KW-0472">Membrane</keyword>
<sequence length="583" mass="66546">MKFSINTVTLLLFAGLLSSCNDDFLERIPLDELSLETFFQNENDLRTYNNGMYDQTRDDRNLVVLHGHHTRFPSSNSSYWYLDGFTDNTAPVQGIFDNIRAGVHRTNGRYFFGWGEWGFLRTINIGLANYDRASIDQKIINNYTGEARLFRAWFYWDRVSKFGDIPYIDKELSPESPELFGERDDRDFVMTKVLEDLEFAEANLPDKWPGGDNPGRMDKAVALALKARICLFEGTWQKYRGNDGNMWLEKAAAAAKELMDSGEFELNMNGDSLTAYNEAFAETETLENNPEIIYWIKYEATIRDNNIVNFFPGRSGGATKEMVEDYLCSDGLPINLSPLYAGDTTIESVFINRDPRLPASILNPKDKERYGYNESDASSFPRLPGMGGLTSSTGYHIVKGYSEETDLRGYNRGTTPAIAFRLGETYLIYAEAMAELGQISQDDLDMTINKLRDRVGMPSLMMDPPMDPRYADVGISSLLVEIRRERRVELFIEGQRYDDIRRWKCGKELTQEDLGIRFDEKAKARYDGARVQTIDVDGVPYVSPYKGTSYENPTFDEDKHYLWPIPNGALSSNPNLGQNPNWE</sequence>
<comment type="similarity">
    <text evidence="2">Belongs to the SusD family.</text>
</comment>
<evidence type="ECO:0000256" key="4">
    <source>
        <dbReference type="ARBA" id="ARBA00023136"/>
    </source>
</evidence>
<keyword evidence="3" id="KW-0732">Signal</keyword>
<dbReference type="RefSeq" id="WP_168037063.1">
    <property type="nucleotide sequence ID" value="NZ_JAATJH010000002.1"/>
</dbReference>